<keyword evidence="2" id="KW-1185">Reference proteome</keyword>
<evidence type="ECO:0000313" key="1">
    <source>
        <dbReference type="EMBL" id="OCK83143.1"/>
    </source>
</evidence>
<dbReference type="EMBL" id="KV744868">
    <property type="protein sequence ID" value="OCK83143.1"/>
    <property type="molecule type" value="Genomic_DNA"/>
</dbReference>
<dbReference type="OrthoDB" id="5030973at2759"/>
<gene>
    <name evidence="1" type="ORF">K432DRAFT_441062</name>
</gene>
<proteinExistence type="predicted"/>
<protein>
    <submittedName>
        <fullName evidence="1">Uncharacterized protein</fullName>
    </submittedName>
</protein>
<organism evidence="1 2">
    <name type="scientific">Lepidopterella palustris CBS 459.81</name>
    <dbReference type="NCBI Taxonomy" id="1314670"/>
    <lineage>
        <taxon>Eukaryota</taxon>
        <taxon>Fungi</taxon>
        <taxon>Dikarya</taxon>
        <taxon>Ascomycota</taxon>
        <taxon>Pezizomycotina</taxon>
        <taxon>Dothideomycetes</taxon>
        <taxon>Pleosporomycetidae</taxon>
        <taxon>Mytilinidiales</taxon>
        <taxon>Argynnaceae</taxon>
        <taxon>Lepidopterella</taxon>
    </lineage>
</organism>
<dbReference type="AlphaFoldDB" id="A0A8E2EGJ6"/>
<evidence type="ECO:0000313" key="2">
    <source>
        <dbReference type="Proteomes" id="UP000250266"/>
    </source>
</evidence>
<accession>A0A8E2EGJ6</accession>
<sequence length="305" mass="34851">MPTQQDLYEKEFSYPLYEAAIEGGRVKEKNIPPDQVQRPVITDRAHGNRYIISVHLLTCVHGYLDPTRTKPASLMIFEYRLVCAEEKHNFTSVKTSLEFTEDTRSSADTKTLVRPHVLSFAPFERKVCWNEARVEIEVGSSAGAEVGVDASLATAKITLEGDKRKRGEKRYFTEGLAWTRKSRVEGQENYPEVWWYLRQNAWAQDGIPPDFRVAILLGRSSDFPFQANFYIEVNGCLGFRISESLDRFLKRSDIRDDPINFRPDAKPLGNLTGINRDHLGELMEGHRLKALAQVWGLDVIKESDN</sequence>
<name>A0A8E2EGJ6_9PEZI</name>
<reference evidence="1 2" key="1">
    <citation type="journal article" date="2016" name="Nat. Commun.">
        <title>Ectomycorrhizal ecology is imprinted in the genome of the dominant symbiotic fungus Cenococcum geophilum.</title>
        <authorList>
            <consortium name="DOE Joint Genome Institute"/>
            <person name="Peter M."/>
            <person name="Kohler A."/>
            <person name="Ohm R.A."/>
            <person name="Kuo A."/>
            <person name="Krutzmann J."/>
            <person name="Morin E."/>
            <person name="Arend M."/>
            <person name="Barry K.W."/>
            <person name="Binder M."/>
            <person name="Choi C."/>
            <person name="Clum A."/>
            <person name="Copeland A."/>
            <person name="Grisel N."/>
            <person name="Haridas S."/>
            <person name="Kipfer T."/>
            <person name="LaButti K."/>
            <person name="Lindquist E."/>
            <person name="Lipzen A."/>
            <person name="Maire R."/>
            <person name="Meier B."/>
            <person name="Mihaltcheva S."/>
            <person name="Molinier V."/>
            <person name="Murat C."/>
            <person name="Poggeler S."/>
            <person name="Quandt C.A."/>
            <person name="Sperisen C."/>
            <person name="Tritt A."/>
            <person name="Tisserant E."/>
            <person name="Crous P.W."/>
            <person name="Henrissat B."/>
            <person name="Nehls U."/>
            <person name="Egli S."/>
            <person name="Spatafora J.W."/>
            <person name="Grigoriev I.V."/>
            <person name="Martin F.M."/>
        </authorList>
    </citation>
    <scope>NUCLEOTIDE SEQUENCE [LARGE SCALE GENOMIC DNA]</scope>
    <source>
        <strain evidence="1 2">CBS 459.81</strain>
    </source>
</reference>
<dbReference type="Proteomes" id="UP000250266">
    <property type="component" value="Unassembled WGS sequence"/>
</dbReference>